<dbReference type="Gene3D" id="2.60.40.760">
    <property type="entry name" value="Expansin, cellulose-binding-like domain"/>
    <property type="match status" value="1"/>
</dbReference>
<evidence type="ECO:0000259" key="9">
    <source>
        <dbReference type="PROSITE" id="PS50843"/>
    </source>
</evidence>
<dbReference type="SUPFAM" id="SSF49590">
    <property type="entry name" value="PHL pollen allergen"/>
    <property type="match status" value="1"/>
</dbReference>
<evidence type="ECO:0000256" key="1">
    <source>
        <dbReference type="ARBA" id="ARBA00005392"/>
    </source>
</evidence>
<dbReference type="InterPro" id="IPR007117">
    <property type="entry name" value="Expansin_CBD"/>
</dbReference>
<keyword evidence="5" id="KW-0472">Membrane</keyword>
<protein>
    <recommendedName>
        <fullName evidence="7">Expansin</fullName>
    </recommendedName>
</protein>
<dbReference type="Pfam" id="PF01357">
    <property type="entry name" value="Expansin_C"/>
    <property type="match status" value="1"/>
</dbReference>
<name>A0A2N9HX92_FAGSY</name>
<feature type="domain" description="Expansin-like CBD" evidence="9">
    <location>
        <begin position="200"/>
        <end position="280"/>
    </location>
</feature>
<dbReference type="GO" id="GO:0005576">
    <property type="term" value="C:extracellular region"/>
    <property type="evidence" value="ECO:0007669"/>
    <property type="project" value="InterPro"/>
</dbReference>
<organism evidence="10">
    <name type="scientific">Fagus sylvatica</name>
    <name type="common">Beechnut</name>
    <dbReference type="NCBI Taxonomy" id="28930"/>
    <lineage>
        <taxon>Eukaryota</taxon>
        <taxon>Viridiplantae</taxon>
        <taxon>Streptophyta</taxon>
        <taxon>Embryophyta</taxon>
        <taxon>Tracheophyta</taxon>
        <taxon>Spermatophyta</taxon>
        <taxon>Magnoliopsida</taxon>
        <taxon>eudicotyledons</taxon>
        <taxon>Gunneridae</taxon>
        <taxon>Pentapetalae</taxon>
        <taxon>rosids</taxon>
        <taxon>fabids</taxon>
        <taxon>Fagales</taxon>
        <taxon>Fagaceae</taxon>
        <taxon>Fagus</taxon>
    </lineage>
</organism>
<dbReference type="GO" id="GO:0009653">
    <property type="term" value="P:anatomical structure morphogenesis"/>
    <property type="evidence" value="ECO:0007669"/>
    <property type="project" value="UniProtKB-ARBA"/>
</dbReference>
<keyword evidence="4 7" id="KW-0732">Signal</keyword>
<dbReference type="PRINTS" id="PR01226">
    <property type="entry name" value="EXPANSIN"/>
</dbReference>
<dbReference type="PROSITE" id="PS50843">
    <property type="entry name" value="EXPANSIN_CBD"/>
    <property type="match status" value="1"/>
</dbReference>
<dbReference type="InterPro" id="IPR036908">
    <property type="entry name" value="RlpA-like_sf"/>
</dbReference>
<dbReference type="PROSITE" id="PS50842">
    <property type="entry name" value="EXPANSIN_EG45"/>
    <property type="match status" value="1"/>
</dbReference>
<proteinExistence type="inferred from homology"/>
<evidence type="ECO:0000256" key="6">
    <source>
        <dbReference type="ARBA" id="ARBA00023316"/>
    </source>
</evidence>
<dbReference type="InterPro" id="IPR007118">
    <property type="entry name" value="Expan_Lol_pI"/>
</dbReference>
<keyword evidence="6 7" id="KW-0961">Cell wall biogenesis/degradation</keyword>
<dbReference type="InterPro" id="IPR007112">
    <property type="entry name" value="Expansin/allergen_DPBB_dom"/>
</dbReference>
<dbReference type="PRINTS" id="PR01225">
    <property type="entry name" value="EXPANSNFAMLY"/>
</dbReference>
<dbReference type="Gene3D" id="2.40.40.10">
    <property type="entry name" value="RlpA-like domain"/>
    <property type="match status" value="1"/>
</dbReference>
<dbReference type="AlphaFoldDB" id="A0A2N9HX92"/>
<dbReference type="InterPro" id="IPR009009">
    <property type="entry name" value="RlpA-like_DPBB"/>
</dbReference>
<dbReference type="InterPro" id="IPR002963">
    <property type="entry name" value="Expansin"/>
</dbReference>
<keyword evidence="2 7" id="KW-0134">Cell wall</keyword>
<dbReference type="GO" id="GO:0016020">
    <property type="term" value="C:membrane"/>
    <property type="evidence" value="ECO:0007669"/>
    <property type="project" value="UniProtKB-SubCell"/>
</dbReference>
<accession>A0A2N9HX92</accession>
<evidence type="ECO:0000256" key="4">
    <source>
        <dbReference type="ARBA" id="ARBA00022729"/>
    </source>
</evidence>
<keyword evidence="3 7" id="KW-0964">Secreted</keyword>
<feature type="signal peptide" evidence="7">
    <location>
        <begin position="1"/>
        <end position="23"/>
    </location>
</feature>
<dbReference type="GO" id="GO:0009664">
    <property type="term" value="P:plant-type cell wall organization"/>
    <property type="evidence" value="ECO:0007669"/>
    <property type="project" value="InterPro"/>
</dbReference>
<dbReference type="SMART" id="SM00837">
    <property type="entry name" value="DPBB_1"/>
    <property type="match status" value="1"/>
</dbReference>
<dbReference type="InterPro" id="IPR036749">
    <property type="entry name" value="Expansin_CBD_sf"/>
</dbReference>
<feature type="domain" description="Expansin-like EG45" evidence="8">
    <location>
        <begin position="76"/>
        <end position="190"/>
    </location>
</feature>
<reference evidence="10" key="1">
    <citation type="submission" date="2018-02" db="EMBL/GenBank/DDBJ databases">
        <authorList>
            <person name="Cohen D.B."/>
            <person name="Kent A.D."/>
        </authorList>
    </citation>
    <scope>NUCLEOTIDE SEQUENCE</scope>
</reference>
<evidence type="ECO:0000256" key="5">
    <source>
        <dbReference type="ARBA" id="ARBA00023136"/>
    </source>
</evidence>
<comment type="similarity">
    <text evidence="1 7">Belongs to the expansin family. Expansin A subfamily.</text>
</comment>
<dbReference type="CDD" id="cd22274">
    <property type="entry name" value="DPBB_EXPA_N"/>
    <property type="match status" value="1"/>
</dbReference>
<gene>
    <name evidence="10" type="ORF">FSB_LOCUS44153</name>
</gene>
<evidence type="ECO:0000259" key="8">
    <source>
        <dbReference type="PROSITE" id="PS50842"/>
    </source>
</evidence>
<evidence type="ECO:0000256" key="2">
    <source>
        <dbReference type="ARBA" id="ARBA00022512"/>
    </source>
</evidence>
<dbReference type="Pfam" id="PF03330">
    <property type="entry name" value="DPBB_1"/>
    <property type="match status" value="1"/>
</dbReference>
<sequence>MALPLQVLSVSLLLLIVLPDVLATAPLRVRGYGAHHAVRVRGHRIQLPKHHRPKFKPGPWKQAHATFYEGGSGTYGGACGYEDVVKEGYGADTAALSTVLFNNGQTCGACYEIKCANSPQWCKPGQQSLFVTATNHCPPNNYLPSDNGGWCNVPREHFDLATTSFLKIAEYKAGIVPVQYRRIPCTKQGGIRFTITGNPYFNQVKVSNVGGAGDVTSLQVKGDDKLKWTAMKRIWGQKWETDAMLVGESLTFRVRASDGRYSTSWHVVPKNWQFGQTFEGKNFK</sequence>
<evidence type="ECO:0000313" key="10">
    <source>
        <dbReference type="EMBL" id="SPD16271.1"/>
    </source>
</evidence>
<dbReference type="SUPFAM" id="SSF50685">
    <property type="entry name" value="Barwin-like endoglucanases"/>
    <property type="match status" value="1"/>
</dbReference>
<dbReference type="PANTHER" id="PTHR31867">
    <property type="entry name" value="EXPANSIN-A15"/>
    <property type="match status" value="1"/>
</dbReference>
<comment type="subcellular location">
    <subcellularLocation>
        <location evidence="7">Secreted</location>
        <location evidence="7">Cell wall</location>
    </subcellularLocation>
    <subcellularLocation>
        <location evidence="7">Membrane</location>
        <topology evidence="7">Peripheral membrane protein</topology>
    </subcellularLocation>
</comment>
<dbReference type="EMBL" id="OIVN01004246">
    <property type="protein sequence ID" value="SPD16271.1"/>
    <property type="molecule type" value="Genomic_DNA"/>
</dbReference>
<evidence type="ECO:0000256" key="7">
    <source>
        <dbReference type="RuleBase" id="RU365023"/>
    </source>
</evidence>
<evidence type="ECO:0000256" key="3">
    <source>
        <dbReference type="ARBA" id="ARBA00022525"/>
    </source>
</evidence>
<comment type="function">
    <text evidence="7">Causes loosening and extension of plant cell walls by disrupting non-covalent bonding between cellulose microfibrils and matrix glucans. No enzymatic activity has been found.</text>
</comment>
<feature type="chain" id="PRO_5015216509" description="Expansin" evidence="7">
    <location>
        <begin position="24"/>
        <end position="284"/>
    </location>
</feature>